<dbReference type="InterPro" id="IPR000184">
    <property type="entry name" value="Bac_surfAg_D15"/>
</dbReference>
<keyword evidence="11" id="KW-1185">Reference proteome</keyword>
<dbReference type="PIRSF" id="PIRSF006076">
    <property type="entry name" value="OM_assembly_OMP85"/>
    <property type="match status" value="1"/>
</dbReference>
<keyword evidence="4" id="KW-0732">Signal</keyword>
<sequence>MGMLIMRNKVILQISILALIQTPLTLFSTEKVKEGHVVVDSITIITEGENASNKHPLPKLKTRSGALFSQLDFDEDLRILAKEYDSVEPKVEFSEGKTNIALHLIAKPSIRNIHISGNQVVPEHKILKTLQIYRNDLFEREKFLKGLDDLRTYYLKRGYFASSVDYSLEHNQEKGHIDVLIKINEGPCGKIKQLTFSGISRSEKSDIQEFIQTKQHSTTTSWFTGSGLYHPDIVEQDSLAITNYLHNNGYADAIVNSHYDLDDKGNILLYMDIDRGSRYTLGHVHIQGFEVLPKRLIEKQSQVGPNDLYCPDKIWDGAHKIKQTYAKYGYINTNVDVLFIPHATRPIYDVTYEVSEGSPYKVGLIKITGNTHTKSDVILHETSLFPGDTFNRLKLEDTEQRLRNTGYFQSVSVYTVRSQLDPMGNADQYRDIFVEVKETTTGNLGLFLGFSSLDNLFGGIELSESNFDLFGARNIFSKGFRCLRGGGEHLFLKANFGDKVTDYTLKWTKPHFLNTPWILGIELDKSINRALSKDYAVQTYGGNVSTTYILNEHLKYGLFYRGSQTSLHEKRKFLLGPNIDSNKGFVSAAGVNLNYDSVDSPRTPTTGIRGGVTFEVSGLGGTYHFTKLSLNSSIYRKLTRKGILKIKGEAQFIKPYSNTTAEGVPVSERFFLGGETTVRGYKSFIIGPKYSATEPQGGLSSLLISEEFQYPLIRQPNISAFVFLDSGFVGLQEYKISLKDLRSSAGFGLRFDVMNNVPVMLGFGWPFRPTETLNGEKIDVSQRFFFALGGMF</sequence>
<proteinExistence type="predicted"/>
<evidence type="ECO:0000256" key="7">
    <source>
        <dbReference type="ARBA" id="ARBA00023237"/>
    </source>
</evidence>
<reference evidence="10" key="1">
    <citation type="submission" date="2002-05" db="EMBL/GenBank/DDBJ databases">
        <title>The genome sequence of Chlamydia pneumoniae TW183 and comparison with other Chlamydia strains based on whole genome sequence analysis.</title>
        <authorList>
            <person name="Geng M.M."/>
            <person name="Schuhmacher A."/>
            <person name="Muehldorfer I."/>
            <person name="Bensch K.W."/>
            <person name="Schaefer K.P."/>
            <person name="Schneider S."/>
            <person name="Pohl T."/>
            <person name="Essig A."/>
            <person name="Marre R."/>
            <person name="Melchers K."/>
        </authorList>
    </citation>
    <scope>NUCLEOTIDE SEQUENCE [LARGE SCALE GENOMIC DNA]</scope>
    <source>
        <strain evidence="10">TW-183</strain>
    </source>
</reference>
<evidence type="ECO:0000259" key="9">
    <source>
        <dbReference type="PROSITE" id="PS51779"/>
    </source>
</evidence>
<evidence type="ECO:0000256" key="6">
    <source>
        <dbReference type="ARBA" id="ARBA00023136"/>
    </source>
</evidence>
<feature type="domain" description="POTRA" evidence="9">
    <location>
        <begin position="108"/>
        <end position="186"/>
    </location>
</feature>
<keyword evidence="2" id="KW-1134">Transmembrane beta strand</keyword>
<evidence type="ECO:0000256" key="3">
    <source>
        <dbReference type="ARBA" id="ARBA00022692"/>
    </source>
</evidence>
<name>A0ABN3YPT7_CHLPN</name>
<organism evidence="10 11">
    <name type="scientific">Chlamydia pneumoniae</name>
    <name type="common">Chlamydophila pneumoniae</name>
    <dbReference type="NCBI Taxonomy" id="83558"/>
    <lineage>
        <taxon>Bacteria</taxon>
        <taxon>Pseudomonadati</taxon>
        <taxon>Chlamydiota</taxon>
        <taxon>Chlamydiia</taxon>
        <taxon>Chlamydiales</taxon>
        <taxon>Chlamydiaceae</taxon>
        <taxon>Chlamydia/Chlamydophila group</taxon>
        <taxon>Chlamydia</taxon>
    </lineage>
</organism>
<evidence type="ECO:0000256" key="4">
    <source>
        <dbReference type="ARBA" id="ARBA00022729"/>
    </source>
</evidence>
<keyword evidence="3" id="KW-0812">Transmembrane</keyword>
<feature type="domain" description="POTRA" evidence="9">
    <location>
        <begin position="279"/>
        <end position="357"/>
    </location>
</feature>
<dbReference type="Pfam" id="PF07244">
    <property type="entry name" value="POTRA"/>
    <property type="match status" value="4"/>
</dbReference>
<dbReference type="InterPro" id="IPR023707">
    <property type="entry name" value="OM_assembly_BamA"/>
</dbReference>
<dbReference type="EMBL" id="AE009440">
    <property type="protein sequence ID" value="AAP98242.1"/>
    <property type="molecule type" value="Genomic_DNA"/>
</dbReference>
<dbReference type="InterPro" id="IPR039910">
    <property type="entry name" value="D15-like"/>
</dbReference>
<dbReference type="Pfam" id="PF01103">
    <property type="entry name" value="Omp85"/>
    <property type="match status" value="1"/>
</dbReference>
<protein>
    <recommendedName>
        <fullName evidence="8">Outer membrane protein assembly factor BamA</fullName>
    </recommendedName>
</protein>
<evidence type="ECO:0000256" key="5">
    <source>
        <dbReference type="ARBA" id="ARBA00022737"/>
    </source>
</evidence>
<keyword evidence="6" id="KW-0472">Membrane</keyword>
<dbReference type="NCBIfam" id="TIGR03303">
    <property type="entry name" value="OM_YaeT"/>
    <property type="match status" value="1"/>
</dbReference>
<evidence type="ECO:0000313" key="11">
    <source>
        <dbReference type="Proteomes" id="UP000000424"/>
    </source>
</evidence>
<keyword evidence="5" id="KW-0677">Repeat</keyword>
<evidence type="ECO:0000256" key="8">
    <source>
        <dbReference type="NCBIfam" id="TIGR03303"/>
    </source>
</evidence>
<dbReference type="Gene3D" id="2.40.160.50">
    <property type="entry name" value="membrane protein fhac: a member of the omp85/tpsb transporter family"/>
    <property type="match status" value="1"/>
</dbReference>
<dbReference type="PANTHER" id="PTHR12815">
    <property type="entry name" value="SORTING AND ASSEMBLY MACHINERY SAMM50 PROTEIN FAMILY MEMBER"/>
    <property type="match status" value="1"/>
</dbReference>
<keyword evidence="7" id="KW-0998">Cell outer membrane</keyword>
<feature type="domain" description="POTRA" evidence="9">
    <location>
        <begin position="360"/>
        <end position="439"/>
    </location>
</feature>
<dbReference type="InterPro" id="IPR034746">
    <property type="entry name" value="POTRA"/>
</dbReference>
<evidence type="ECO:0000256" key="2">
    <source>
        <dbReference type="ARBA" id="ARBA00022452"/>
    </source>
</evidence>
<dbReference type="InterPro" id="IPR010827">
    <property type="entry name" value="BamA/TamA_POTRA"/>
</dbReference>
<evidence type="ECO:0000256" key="1">
    <source>
        <dbReference type="ARBA" id="ARBA00004370"/>
    </source>
</evidence>
<gene>
    <name evidence="10" type="ordered locus">CpB0309</name>
</gene>
<dbReference type="Proteomes" id="UP000000424">
    <property type="component" value="Chromosome"/>
</dbReference>
<dbReference type="PROSITE" id="PS51779">
    <property type="entry name" value="POTRA"/>
    <property type="match status" value="3"/>
</dbReference>
<dbReference type="Gene3D" id="3.10.20.310">
    <property type="entry name" value="membrane protein fhac"/>
    <property type="match status" value="4"/>
</dbReference>
<accession>A0ABN3YPT7</accession>
<dbReference type="PANTHER" id="PTHR12815:SF47">
    <property type="entry name" value="TRANSLOCATION AND ASSEMBLY MODULE SUBUNIT TAMA"/>
    <property type="match status" value="1"/>
</dbReference>
<comment type="subcellular location">
    <subcellularLocation>
        <location evidence="1">Membrane</location>
    </subcellularLocation>
</comment>
<evidence type="ECO:0000313" key="10">
    <source>
        <dbReference type="EMBL" id="AAP98242.1"/>
    </source>
</evidence>